<reference evidence="1 2" key="1">
    <citation type="journal article" date="2023" name="Sci. Data">
        <title>Genome assembly of the Korean intertidal mud-creeper Batillaria attramentaria.</title>
        <authorList>
            <person name="Patra A.K."/>
            <person name="Ho P.T."/>
            <person name="Jun S."/>
            <person name="Lee S.J."/>
            <person name="Kim Y."/>
            <person name="Won Y.J."/>
        </authorList>
    </citation>
    <scope>NUCLEOTIDE SEQUENCE [LARGE SCALE GENOMIC DNA]</scope>
    <source>
        <strain evidence="1">Wonlab-2016</strain>
    </source>
</reference>
<dbReference type="Proteomes" id="UP001519460">
    <property type="component" value="Unassembled WGS sequence"/>
</dbReference>
<dbReference type="EMBL" id="JACVVK020000054">
    <property type="protein sequence ID" value="KAK7497925.1"/>
    <property type="molecule type" value="Genomic_DNA"/>
</dbReference>
<protein>
    <submittedName>
        <fullName evidence="1">Uncharacterized protein</fullName>
    </submittedName>
</protein>
<evidence type="ECO:0000313" key="2">
    <source>
        <dbReference type="Proteomes" id="UP001519460"/>
    </source>
</evidence>
<evidence type="ECO:0000313" key="1">
    <source>
        <dbReference type="EMBL" id="KAK7497925.1"/>
    </source>
</evidence>
<dbReference type="AlphaFoldDB" id="A0ABD0LEX4"/>
<feature type="non-terminal residue" evidence="1">
    <location>
        <position position="1"/>
    </location>
</feature>
<name>A0ABD0LEX4_9CAEN</name>
<proteinExistence type="predicted"/>
<organism evidence="1 2">
    <name type="scientific">Batillaria attramentaria</name>
    <dbReference type="NCBI Taxonomy" id="370345"/>
    <lineage>
        <taxon>Eukaryota</taxon>
        <taxon>Metazoa</taxon>
        <taxon>Spiralia</taxon>
        <taxon>Lophotrochozoa</taxon>
        <taxon>Mollusca</taxon>
        <taxon>Gastropoda</taxon>
        <taxon>Caenogastropoda</taxon>
        <taxon>Sorbeoconcha</taxon>
        <taxon>Cerithioidea</taxon>
        <taxon>Batillariidae</taxon>
        <taxon>Batillaria</taxon>
    </lineage>
</organism>
<keyword evidence="2" id="KW-1185">Reference proteome</keyword>
<accession>A0ABD0LEX4</accession>
<comment type="caution">
    <text evidence="1">The sequence shown here is derived from an EMBL/GenBank/DDBJ whole genome shotgun (WGS) entry which is preliminary data.</text>
</comment>
<gene>
    <name evidence="1" type="ORF">BaRGS_00010796</name>
</gene>
<sequence>VRLGFYRNGNEVAFAEFNGTGSTARNWMSRARLLSSSWATLKTQGGNVFSIEGDSTNNTRWRRFFANRYYHNNCTSDRGWFAVLDRHDACPWTTGRHPYPAFLFSRLTNDHAAWNNPAEVETADVLAVTVRFRSSPVFRPSA</sequence>